<protein>
    <submittedName>
        <fullName evidence="1">17859_t:CDS:1</fullName>
    </submittedName>
</protein>
<dbReference type="Proteomes" id="UP000789366">
    <property type="component" value="Unassembled WGS sequence"/>
</dbReference>
<comment type="caution">
    <text evidence="1">The sequence shown here is derived from an EMBL/GenBank/DDBJ whole genome shotgun (WGS) entry which is preliminary data.</text>
</comment>
<name>A0ACA9MBY0_9GLOM</name>
<organism evidence="1 2">
    <name type="scientific">Cetraspora pellucida</name>
    <dbReference type="NCBI Taxonomy" id="1433469"/>
    <lineage>
        <taxon>Eukaryota</taxon>
        <taxon>Fungi</taxon>
        <taxon>Fungi incertae sedis</taxon>
        <taxon>Mucoromycota</taxon>
        <taxon>Glomeromycotina</taxon>
        <taxon>Glomeromycetes</taxon>
        <taxon>Diversisporales</taxon>
        <taxon>Gigasporaceae</taxon>
        <taxon>Cetraspora</taxon>
    </lineage>
</organism>
<proteinExistence type="predicted"/>
<gene>
    <name evidence="1" type="ORF">SPELUC_LOCUS6429</name>
</gene>
<feature type="non-terminal residue" evidence="1">
    <location>
        <position position="1"/>
    </location>
</feature>
<sequence length="618" mass="71387">SGKSTLCNLLLDQPHDKGPFTVSEGMNSCTQICAESEFIIDGQSFNIVDTPGFFDTSKPDEEVFREIAKTVQKCAYGVKAILFVLEAKRFTTEQKNVLNSIKTFLGESALDYMIAVFSHATKNQNADKDEMRKAWSSEVTSFVGSIGNRWGISPNSDYFPSEDEKHQSRLREIKDFILSTSGFYTSERFESVRQEQEKIMREMQEKERLVKEEYEERLRREGKERADSAYQEEVNRMRTEYEQRQKDSLDAMANDMKIRFDEMATESRNLSNKIAQLESEKGQLESNANDMRIRFDAMTIESHNLSSKVTQLESEKGQLESNRNDMRIRFDEMTTESHNLSSKVTQLESEKGQLESNRNDMESIRGSLENEINELKRQLRERSQSCFALDTKVQLASGELVEMAELQIGDLVLSGIKNNQYEFSEIYLISHLGHFDNPFYMIKIKFTNPDGSQGYIRMTPTHCVLNSDLSLLYALDVVPGETKILVLNRSNEFIPVIVDSLDIEKETGYISFYTRSSTVIANNILCSCYDDCPKSQFLMDLVFAPIRLWTKVFPSNYRQKELHPYVQTLETVYAILCRAVNVLRQLSESTNFDSYKLKRKQQKAMQRAHADYRHHKQE</sequence>
<accession>A0ACA9MBY0</accession>
<keyword evidence="2" id="KW-1185">Reference proteome</keyword>
<dbReference type="EMBL" id="CAJVPW010007604">
    <property type="protein sequence ID" value="CAG8582727.1"/>
    <property type="molecule type" value="Genomic_DNA"/>
</dbReference>
<evidence type="ECO:0000313" key="1">
    <source>
        <dbReference type="EMBL" id="CAG8582727.1"/>
    </source>
</evidence>
<evidence type="ECO:0000313" key="2">
    <source>
        <dbReference type="Proteomes" id="UP000789366"/>
    </source>
</evidence>
<reference evidence="1" key="1">
    <citation type="submission" date="2021-06" db="EMBL/GenBank/DDBJ databases">
        <authorList>
            <person name="Kallberg Y."/>
            <person name="Tangrot J."/>
            <person name="Rosling A."/>
        </authorList>
    </citation>
    <scope>NUCLEOTIDE SEQUENCE</scope>
    <source>
        <strain evidence="1">28 12/20/2015</strain>
    </source>
</reference>